<dbReference type="AlphaFoldDB" id="A0A0F7ICW4"/>
<dbReference type="PATRIC" id="fig|113653.22.peg.1968"/>
<evidence type="ECO:0000313" key="6">
    <source>
        <dbReference type="EMBL" id="AKG90728.1"/>
    </source>
</evidence>
<dbReference type="KEGG" id="gah:GAH_02001"/>
<dbReference type="FunCoup" id="A0A0F7ICW4">
    <property type="interactions" value="2"/>
</dbReference>
<keyword evidence="6" id="KW-0969">Cilium</keyword>
<dbReference type="Proteomes" id="UP000034723">
    <property type="component" value="Chromosome"/>
</dbReference>
<accession>A0A0F7ICW4</accession>
<keyword evidence="7" id="KW-1185">Reference proteome</keyword>
<keyword evidence="5" id="KW-0472">Membrane</keyword>
<evidence type="ECO:0000256" key="5">
    <source>
        <dbReference type="SAM" id="Phobius"/>
    </source>
</evidence>
<dbReference type="GO" id="GO:0005198">
    <property type="term" value="F:structural molecule activity"/>
    <property type="evidence" value="ECO:0007669"/>
    <property type="project" value="InterPro"/>
</dbReference>
<protein>
    <recommendedName>
        <fullName evidence="4">Flagellin</fullName>
    </recommendedName>
</protein>
<dbReference type="PANTHER" id="PTHR35903">
    <property type="entry name" value="FLAGELLIN B1"/>
    <property type="match status" value="1"/>
</dbReference>
<dbReference type="GO" id="GO:0097588">
    <property type="term" value="P:archaeal or bacterial-type flagellum-dependent cell motility"/>
    <property type="evidence" value="ECO:0007669"/>
    <property type="project" value="InterPro"/>
</dbReference>
<keyword evidence="3 4" id="KW-0974">Archaeal flagellum</keyword>
<evidence type="ECO:0000256" key="1">
    <source>
        <dbReference type="ARBA" id="ARBA00004618"/>
    </source>
</evidence>
<feature type="transmembrane region" description="Helical" evidence="5">
    <location>
        <begin position="20"/>
        <end position="44"/>
    </location>
</feature>
<evidence type="ECO:0000256" key="4">
    <source>
        <dbReference type="RuleBase" id="RU361282"/>
    </source>
</evidence>
<name>A0A0F7ICW4_9EURY</name>
<dbReference type="EMBL" id="CP011267">
    <property type="protein sequence ID" value="AKG90728.1"/>
    <property type="molecule type" value="Genomic_DNA"/>
</dbReference>
<dbReference type="InterPro" id="IPR002774">
    <property type="entry name" value="Flagellin_arc-type"/>
</dbReference>
<dbReference type="GO" id="GO:0097589">
    <property type="term" value="C:archaeal-type flagellum"/>
    <property type="evidence" value="ECO:0007669"/>
    <property type="project" value="UniProtKB-SubCell"/>
</dbReference>
<sequence>MVRKKGFKKDEKGAIGIEILIVFIAIVLVAAVSAAVLIQTVGFLQQKAMATGRQTTQEVASGIKVVKVLGHVDSPRSASGTVDLLAIYVEVNTGGQEIDLNATKITLYDGSKTVTFKQNTAAFTDGTSGISDTFDTTQAAWANLSASTDFGIIVLQDEDGSITSGSYPVINAGDKVILTINVSSAFGGWAPRTSVSGEVRPEFGAPGIIEFTTPAAYTESVVELQ</sequence>
<keyword evidence="5" id="KW-0812">Transmembrane</keyword>
<dbReference type="STRING" id="113653.GAH_02001"/>
<keyword evidence="5" id="KW-1133">Transmembrane helix</keyword>
<dbReference type="RefSeq" id="WP_245604025.1">
    <property type="nucleotide sequence ID" value="NZ_CP011267.1"/>
</dbReference>
<dbReference type="Pfam" id="PF01917">
    <property type="entry name" value="Flagellin_arch-type"/>
    <property type="match status" value="1"/>
</dbReference>
<reference evidence="6 7" key="1">
    <citation type="submission" date="2015-04" db="EMBL/GenBank/DDBJ databases">
        <title>The complete genome sequence of the hyperthermophilic, obligate iron-reducing archaeon Geoglobus ahangari strain 234T.</title>
        <authorList>
            <person name="Manzella M.P."/>
            <person name="Holmes D.E."/>
            <person name="Rocheleau J.M."/>
            <person name="Chung A."/>
            <person name="Reguera G."/>
            <person name="Kashefi K."/>
        </authorList>
    </citation>
    <scope>NUCLEOTIDE SEQUENCE [LARGE SCALE GENOMIC DNA]</scope>
    <source>
        <strain evidence="6 7">234</strain>
    </source>
</reference>
<dbReference type="GeneID" id="24804565"/>
<dbReference type="NCBIfam" id="NF006325">
    <property type="entry name" value="PRK08541.1"/>
    <property type="match status" value="1"/>
</dbReference>
<keyword evidence="6" id="KW-0282">Flagellum</keyword>
<gene>
    <name evidence="6" type="ORF">GAH_02001</name>
</gene>
<keyword evidence="6" id="KW-0966">Cell projection</keyword>
<evidence type="ECO:0000256" key="2">
    <source>
        <dbReference type="ARBA" id="ARBA00010256"/>
    </source>
</evidence>
<organism evidence="6 7">
    <name type="scientific">Geoglobus ahangari</name>
    <dbReference type="NCBI Taxonomy" id="113653"/>
    <lineage>
        <taxon>Archaea</taxon>
        <taxon>Methanobacteriati</taxon>
        <taxon>Methanobacteriota</taxon>
        <taxon>Archaeoglobi</taxon>
        <taxon>Archaeoglobales</taxon>
        <taxon>Archaeoglobaceae</taxon>
        <taxon>Geoglobus</taxon>
    </lineage>
</organism>
<proteinExistence type="inferred from homology"/>
<dbReference type="NCBIfam" id="TIGR02537">
    <property type="entry name" value="arch_flag_Nterm"/>
    <property type="match status" value="1"/>
</dbReference>
<dbReference type="HOGENOM" id="CLU_051124_0_1_2"/>
<comment type="subcellular location">
    <subcellularLocation>
        <location evidence="1 4">Archaeal flagellum</location>
    </subcellularLocation>
</comment>
<dbReference type="InParanoid" id="A0A0F7ICW4"/>
<comment type="function">
    <text evidence="4">Flagellin is the subunit protein which polymerizes to form the filaments of archaeal flagella.</text>
</comment>
<evidence type="ECO:0000313" key="7">
    <source>
        <dbReference type="Proteomes" id="UP000034723"/>
    </source>
</evidence>
<dbReference type="PANTHER" id="PTHR35903:SF1">
    <property type="entry name" value="FLAGELLIN B1"/>
    <property type="match status" value="1"/>
</dbReference>
<dbReference type="InterPro" id="IPR013373">
    <property type="entry name" value="Flagellin/pilin_N_arc"/>
</dbReference>
<evidence type="ECO:0000256" key="3">
    <source>
        <dbReference type="ARBA" id="ARBA00022440"/>
    </source>
</evidence>
<comment type="similarity">
    <text evidence="2 4">Belongs to the archaeal flagellin family.</text>
</comment>